<feature type="region of interest" description="Disordered" evidence="1">
    <location>
        <begin position="276"/>
        <end position="301"/>
    </location>
</feature>
<keyword evidence="2" id="KW-1185">Reference proteome</keyword>
<feature type="compositionally biased region" description="Basic and acidic residues" evidence="1">
    <location>
        <begin position="276"/>
        <end position="295"/>
    </location>
</feature>
<name>A0A0K0ECG7_STRER</name>
<proteinExistence type="predicted"/>
<reference evidence="3" key="1">
    <citation type="submission" date="2015-08" db="UniProtKB">
        <authorList>
            <consortium name="WormBaseParasite"/>
        </authorList>
    </citation>
    <scope>IDENTIFICATION</scope>
</reference>
<evidence type="ECO:0000256" key="1">
    <source>
        <dbReference type="SAM" id="MobiDB-lite"/>
    </source>
</evidence>
<dbReference type="AlphaFoldDB" id="A0A0K0ECG7"/>
<evidence type="ECO:0000313" key="2">
    <source>
        <dbReference type="Proteomes" id="UP000035681"/>
    </source>
</evidence>
<feature type="region of interest" description="Disordered" evidence="1">
    <location>
        <begin position="37"/>
        <end position="69"/>
    </location>
</feature>
<sequence length="501" mass="57403">MVYKPDLSKINIKKKFKNIKDYFKQEDDENKVFEDNECNINDKNGRKKNSKVKLKSNNGNDTKKKPVTDKNNIVGEKKTYANIIKDAIEKRKSDLNNTINLLRSGIKKDNTNKTIVDKKIVDDKVQMSDKEEIEDKKVISKKKSNLIVKNQPSNENVIENCNEKQKESILDLGNIKKLNFSNFTDKMPSPNMGAIYDNFSTSVKYVRKGIKNMGQNIEMKKPDFTALKKKLSTITEEARRKRYEKLASEEYTTSTSDDLVPSLNIFVKSKKKKNVDSKTKDSSIKETNEKSDSISKKKKKNKKDKKNALLFLANLSVKDGKDKVPESVYNKLHMNNKFTKGNFTDSNGKPLWCKKANEQSVEESDDSSTDSGDICALVSNALLAYCDGNFQIKDQSERVCTLEPNGDLQEFTKNDHLYTMENVINNTVRTFSKMEEYKKSIKSLDVVKQGSTKINQMPALKFEKEIKVVIYNRRNPRELAQDIQFIPLDTGPSNFFNNTNN</sequence>
<organism evidence="3">
    <name type="scientific">Strongyloides stercoralis</name>
    <name type="common">Threadworm</name>
    <dbReference type="NCBI Taxonomy" id="6248"/>
    <lineage>
        <taxon>Eukaryota</taxon>
        <taxon>Metazoa</taxon>
        <taxon>Ecdysozoa</taxon>
        <taxon>Nematoda</taxon>
        <taxon>Chromadorea</taxon>
        <taxon>Rhabditida</taxon>
        <taxon>Tylenchina</taxon>
        <taxon>Panagrolaimomorpha</taxon>
        <taxon>Strongyloidoidea</taxon>
        <taxon>Strongyloididae</taxon>
        <taxon>Strongyloides</taxon>
    </lineage>
</organism>
<protein>
    <submittedName>
        <fullName evidence="3">ATPase family AAA domain-containing protein 5</fullName>
    </submittedName>
</protein>
<accession>A0A0K0ECG7</accession>
<dbReference type="Proteomes" id="UP000035681">
    <property type="component" value="Unplaced"/>
</dbReference>
<dbReference type="WBParaSite" id="SSTP_0000718200.1">
    <property type="protein sequence ID" value="SSTP_0000718200.1"/>
    <property type="gene ID" value="SSTP_0000718200"/>
</dbReference>
<dbReference type="WBParaSite" id="TCONS_00006736.p1">
    <property type="protein sequence ID" value="TCONS_00006736.p1"/>
    <property type="gene ID" value="XLOC_004856"/>
</dbReference>
<evidence type="ECO:0000313" key="3">
    <source>
        <dbReference type="WBParaSite" id="SSTP_0000718200.1"/>
    </source>
</evidence>
<feature type="compositionally biased region" description="Basic residues" evidence="1">
    <location>
        <begin position="45"/>
        <end position="54"/>
    </location>
</feature>